<keyword evidence="3" id="KW-1185">Reference proteome</keyword>
<feature type="chain" id="PRO_5035279300" description="Lipoprotein SmpA/OmlA domain-containing protein" evidence="1">
    <location>
        <begin position="22"/>
        <end position="101"/>
    </location>
</feature>
<reference evidence="2" key="1">
    <citation type="submission" date="2021-01" db="EMBL/GenBank/DDBJ databases">
        <title>Modified the classification status of verrucomicrobia.</title>
        <authorList>
            <person name="Feng X."/>
        </authorList>
    </citation>
    <scope>NUCLEOTIDE SEQUENCE</scope>
    <source>
        <strain evidence="2">_KCTC 22039</strain>
    </source>
</reference>
<accession>A0A8J7SLP1</accession>
<proteinExistence type="predicted"/>
<feature type="signal peptide" evidence="1">
    <location>
        <begin position="1"/>
        <end position="21"/>
    </location>
</feature>
<protein>
    <recommendedName>
        <fullName evidence="4">Lipoprotein SmpA/OmlA domain-containing protein</fullName>
    </recommendedName>
</protein>
<dbReference type="PROSITE" id="PS51257">
    <property type="entry name" value="PROKAR_LIPOPROTEIN"/>
    <property type="match status" value="1"/>
</dbReference>
<dbReference type="AlphaFoldDB" id="A0A8J7SLP1"/>
<name>A0A8J7SLP1_9BACT</name>
<evidence type="ECO:0000313" key="3">
    <source>
        <dbReference type="Proteomes" id="UP000624703"/>
    </source>
</evidence>
<dbReference type="RefSeq" id="WP_200310569.1">
    <property type="nucleotide sequence ID" value="NZ_JAENIM010000023.1"/>
</dbReference>
<organism evidence="2 3">
    <name type="scientific">Persicirhabdus sediminis</name>
    <dbReference type="NCBI Taxonomy" id="454144"/>
    <lineage>
        <taxon>Bacteria</taxon>
        <taxon>Pseudomonadati</taxon>
        <taxon>Verrucomicrobiota</taxon>
        <taxon>Verrucomicrobiia</taxon>
        <taxon>Verrucomicrobiales</taxon>
        <taxon>Verrucomicrobiaceae</taxon>
        <taxon>Persicirhabdus</taxon>
    </lineage>
</organism>
<dbReference type="EMBL" id="JAENIM010000023">
    <property type="protein sequence ID" value="MBK1790533.1"/>
    <property type="molecule type" value="Genomic_DNA"/>
</dbReference>
<evidence type="ECO:0008006" key="4">
    <source>
        <dbReference type="Google" id="ProtNLM"/>
    </source>
</evidence>
<sequence>MKLLLLSLLSMALVACSSSVGNDTLRVQDPSSVSKMLVKNKTTKQSVVEQFGAPSMKAANELGQELWGYRSAESTWGKNSKTLIIAFNKSDKVESFTYVEG</sequence>
<evidence type="ECO:0000256" key="1">
    <source>
        <dbReference type="SAM" id="SignalP"/>
    </source>
</evidence>
<dbReference type="Proteomes" id="UP000624703">
    <property type="component" value="Unassembled WGS sequence"/>
</dbReference>
<gene>
    <name evidence="2" type="ORF">JIN82_05105</name>
</gene>
<evidence type="ECO:0000313" key="2">
    <source>
        <dbReference type="EMBL" id="MBK1790533.1"/>
    </source>
</evidence>
<keyword evidence="1" id="KW-0732">Signal</keyword>
<comment type="caution">
    <text evidence="2">The sequence shown here is derived from an EMBL/GenBank/DDBJ whole genome shotgun (WGS) entry which is preliminary data.</text>
</comment>